<organism evidence="3 4">
    <name type="scientific">Circinella minor</name>
    <dbReference type="NCBI Taxonomy" id="1195481"/>
    <lineage>
        <taxon>Eukaryota</taxon>
        <taxon>Fungi</taxon>
        <taxon>Fungi incertae sedis</taxon>
        <taxon>Mucoromycota</taxon>
        <taxon>Mucoromycotina</taxon>
        <taxon>Mucoromycetes</taxon>
        <taxon>Mucorales</taxon>
        <taxon>Lichtheimiaceae</taxon>
        <taxon>Circinella</taxon>
    </lineage>
</organism>
<feature type="transmembrane region" description="Helical" evidence="2">
    <location>
        <begin position="138"/>
        <end position="159"/>
    </location>
</feature>
<evidence type="ECO:0000313" key="4">
    <source>
        <dbReference type="Proteomes" id="UP000646827"/>
    </source>
</evidence>
<proteinExistence type="predicted"/>
<dbReference type="OrthoDB" id="2282727at2759"/>
<gene>
    <name evidence="3" type="ORF">INT45_007930</name>
</gene>
<dbReference type="EMBL" id="JAEPRB010000039">
    <property type="protein sequence ID" value="KAG2224685.1"/>
    <property type="molecule type" value="Genomic_DNA"/>
</dbReference>
<feature type="region of interest" description="Disordered" evidence="1">
    <location>
        <begin position="198"/>
        <end position="223"/>
    </location>
</feature>
<keyword evidence="4" id="KW-1185">Reference proteome</keyword>
<protein>
    <submittedName>
        <fullName evidence="3">Uncharacterized protein</fullName>
    </submittedName>
</protein>
<keyword evidence="2" id="KW-0812">Transmembrane</keyword>
<dbReference type="AlphaFoldDB" id="A0A8H7S9R1"/>
<reference evidence="3 4" key="1">
    <citation type="submission" date="2020-12" db="EMBL/GenBank/DDBJ databases">
        <title>Metabolic potential, ecology and presence of endohyphal bacteria is reflected in genomic diversity of Mucoromycotina.</title>
        <authorList>
            <person name="Muszewska A."/>
            <person name="Okrasinska A."/>
            <person name="Steczkiewicz K."/>
            <person name="Drgas O."/>
            <person name="Orlowska M."/>
            <person name="Perlinska-Lenart U."/>
            <person name="Aleksandrzak-Piekarczyk T."/>
            <person name="Szatraj K."/>
            <person name="Zielenkiewicz U."/>
            <person name="Pilsyk S."/>
            <person name="Malc E."/>
            <person name="Mieczkowski P."/>
            <person name="Kruszewska J.S."/>
            <person name="Biernat P."/>
            <person name="Pawlowska J."/>
        </authorList>
    </citation>
    <scope>NUCLEOTIDE SEQUENCE [LARGE SCALE GENOMIC DNA]</scope>
    <source>
        <strain evidence="3 4">CBS 142.35</strain>
    </source>
</reference>
<sequence>MADHSSTRPHSNHHATPTPSSSNHSHTNNDNRKYHNNNHHASSTTTPIKANSSETSTKQNRSAANQSHSPPGISSNIILLPSNVPVMTDPYFGKPSPVNISTPSKTKVFHSATINVTASTTPTVGSSNQQQKQIAGPLVGAILGTIGLISIIIGVVVCIKRRKKIKRRQDDHIYSDNSRAGALFINQQQQLRQQQQYATIKREKSNHSDSSTLQPPPTSYTPHCQKRLTADTLVDQRASLSTVSSSYSSRNNQYIPQLAYKQQLHEDYDVKKGQDDYYDLDGVSPSNTLIDTTAITMALTADDKAMENTNSRRQRVPSYQPKIVAMTDDENINNNEQHVPAGQQEQHATNNNNIYASDVKGTITSNYYDYLYQTNYSHEQQYVNQQRKQNHGH</sequence>
<dbReference type="Proteomes" id="UP000646827">
    <property type="component" value="Unassembled WGS sequence"/>
</dbReference>
<feature type="compositionally biased region" description="Polar residues" evidence="1">
    <location>
        <begin position="41"/>
        <end position="76"/>
    </location>
</feature>
<feature type="region of interest" description="Disordered" evidence="1">
    <location>
        <begin position="1"/>
        <end position="76"/>
    </location>
</feature>
<keyword evidence="2" id="KW-0472">Membrane</keyword>
<evidence type="ECO:0000256" key="2">
    <source>
        <dbReference type="SAM" id="Phobius"/>
    </source>
</evidence>
<evidence type="ECO:0000313" key="3">
    <source>
        <dbReference type="EMBL" id="KAG2224685.1"/>
    </source>
</evidence>
<feature type="compositionally biased region" description="Low complexity" evidence="1">
    <location>
        <begin position="14"/>
        <end position="26"/>
    </location>
</feature>
<keyword evidence="2" id="KW-1133">Transmembrane helix</keyword>
<accession>A0A8H7S9R1</accession>
<comment type="caution">
    <text evidence="3">The sequence shown here is derived from an EMBL/GenBank/DDBJ whole genome shotgun (WGS) entry which is preliminary data.</text>
</comment>
<evidence type="ECO:0000256" key="1">
    <source>
        <dbReference type="SAM" id="MobiDB-lite"/>
    </source>
</evidence>
<name>A0A8H7S9R1_9FUNG</name>